<dbReference type="InterPro" id="IPR015590">
    <property type="entry name" value="Aldehyde_DH_dom"/>
</dbReference>
<dbReference type="PANTHER" id="PTHR43570">
    <property type="entry name" value="ALDEHYDE DEHYDROGENASE"/>
    <property type="match status" value="1"/>
</dbReference>
<dbReference type="GO" id="GO:0004029">
    <property type="term" value="F:aldehyde dehydrogenase (NAD+) activity"/>
    <property type="evidence" value="ECO:0007669"/>
    <property type="project" value="TreeGrafter"/>
</dbReference>
<comment type="caution">
    <text evidence="9">The sequence shown here is derived from an EMBL/GenBank/DDBJ whole genome shotgun (WGS) entry which is preliminary data.</text>
</comment>
<dbReference type="InterPro" id="IPR016163">
    <property type="entry name" value="Ald_DH_C"/>
</dbReference>
<reference evidence="9 10" key="1">
    <citation type="submission" date="2018-06" db="EMBL/GenBank/DDBJ databases">
        <title>Bacteria isolated from soil of Wuhan.</title>
        <authorList>
            <person name="Wei X."/>
            <person name="Chunhua H."/>
        </authorList>
    </citation>
    <scope>NUCLEOTIDE SEQUENCE [LARGE SCALE GENOMIC DNA]</scope>
    <source>
        <strain evidence="10">xwS2</strain>
    </source>
</reference>
<evidence type="ECO:0000313" key="10">
    <source>
        <dbReference type="Proteomes" id="UP000288983"/>
    </source>
</evidence>
<evidence type="ECO:0000256" key="5">
    <source>
        <dbReference type="PIRSR" id="PIRSR036492-1"/>
    </source>
</evidence>
<dbReference type="SUPFAM" id="SSF53720">
    <property type="entry name" value="ALDH-like"/>
    <property type="match status" value="1"/>
</dbReference>
<evidence type="ECO:0000256" key="1">
    <source>
        <dbReference type="ARBA" id="ARBA00009986"/>
    </source>
</evidence>
<dbReference type="Gene3D" id="3.40.605.10">
    <property type="entry name" value="Aldehyde Dehydrogenase, Chain A, domain 1"/>
    <property type="match status" value="1"/>
</dbReference>
<dbReference type="Gene3D" id="3.40.309.10">
    <property type="entry name" value="Aldehyde Dehydrogenase, Chain A, domain 2"/>
    <property type="match status" value="1"/>
</dbReference>
<dbReference type="EMBL" id="QJRG01000034">
    <property type="protein sequence ID" value="RWU24987.1"/>
    <property type="molecule type" value="Genomic_DNA"/>
</dbReference>
<evidence type="ECO:0000256" key="7">
    <source>
        <dbReference type="RuleBase" id="RU003345"/>
    </source>
</evidence>
<feature type="active site" evidence="5">
    <location>
        <position position="253"/>
    </location>
</feature>
<dbReference type="RefSeq" id="WP_128322198.1">
    <property type="nucleotide sequence ID" value="NZ_QJRG01000034.1"/>
</dbReference>
<organism evidence="9 10">
    <name type="scientific">Pseudomonas alkylphenolica</name>
    <dbReference type="NCBI Taxonomy" id="237609"/>
    <lineage>
        <taxon>Bacteria</taxon>
        <taxon>Pseudomonadati</taxon>
        <taxon>Pseudomonadota</taxon>
        <taxon>Gammaproteobacteria</taxon>
        <taxon>Pseudomonadales</taxon>
        <taxon>Pseudomonadaceae</taxon>
        <taxon>Pseudomonas</taxon>
    </lineage>
</organism>
<dbReference type="AlphaFoldDB" id="A0A443ZVL4"/>
<feature type="active site" evidence="5 6">
    <location>
        <position position="219"/>
    </location>
</feature>
<evidence type="ECO:0000313" key="9">
    <source>
        <dbReference type="EMBL" id="RWU24987.1"/>
    </source>
</evidence>
<dbReference type="PROSITE" id="PS00687">
    <property type="entry name" value="ALDEHYDE_DEHYDR_GLU"/>
    <property type="match status" value="1"/>
</dbReference>
<evidence type="ECO:0000256" key="3">
    <source>
        <dbReference type="ARBA" id="ARBA00023027"/>
    </source>
</evidence>
<keyword evidence="3" id="KW-0520">NAD</keyword>
<dbReference type="InterPro" id="IPR016162">
    <property type="entry name" value="Ald_DH_N"/>
</dbReference>
<dbReference type="Proteomes" id="UP000288983">
    <property type="component" value="Unassembled WGS sequence"/>
</dbReference>
<dbReference type="InterPro" id="IPR016160">
    <property type="entry name" value="Ald_DH_CS_CYS"/>
</dbReference>
<evidence type="ECO:0000256" key="2">
    <source>
        <dbReference type="ARBA" id="ARBA00023002"/>
    </source>
</evidence>
<dbReference type="GO" id="GO:0005737">
    <property type="term" value="C:cytoplasm"/>
    <property type="evidence" value="ECO:0007669"/>
    <property type="project" value="TreeGrafter"/>
</dbReference>
<accession>A0A443ZVL4</accession>
<feature type="domain" description="Aldehyde dehydrogenase" evidence="8">
    <location>
        <begin position="4"/>
        <end position="445"/>
    </location>
</feature>
<dbReference type="CDD" id="cd07133">
    <property type="entry name" value="ALDH_CALDH_CalB"/>
    <property type="match status" value="1"/>
</dbReference>
<dbReference type="GO" id="GO:0006081">
    <property type="term" value="P:aldehyde metabolic process"/>
    <property type="evidence" value="ECO:0007669"/>
    <property type="project" value="InterPro"/>
</dbReference>
<dbReference type="Pfam" id="PF00171">
    <property type="entry name" value="Aldedh"/>
    <property type="match status" value="1"/>
</dbReference>
<evidence type="ECO:0000259" key="8">
    <source>
        <dbReference type="Pfam" id="PF00171"/>
    </source>
</evidence>
<proteinExistence type="inferred from homology"/>
<evidence type="ECO:0000256" key="6">
    <source>
        <dbReference type="PROSITE-ProRule" id="PRU10007"/>
    </source>
</evidence>
<dbReference type="InterPro" id="IPR016161">
    <property type="entry name" value="Ald_DH/histidinol_DH"/>
</dbReference>
<dbReference type="PROSITE" id="PS00070">
    <property type="entry name" value="ALDEHYDE_DEHYDR_CYS"/>
    <property type="match status" value="1"/>
</dbReference>
<dbReference type="InterPro" id="IPR012394">
    <property type="entry name" value="Aldehyde_DH_NAD(P)"/>
</dbReference>
<dbReference type="InterPro" id="IPR029510">
    <property type="entry name" value="Ald_DH_CS_GLU"/>
</dbReference>
<gene>
    <name evidence="9" type="ORF">DM813_04405</name>
</gene>
<keyword evidence="2 4" id="KW-0560">Oxidoreductase</keyword>
<dbReference type="PANTHER" id="PTHR43570:SF20">
    <property type="entry name" value="ALDEHYDE DEHYDROGENASE ALDX-RELATED"/>
    <property type="match status" value="1"/>
</dbReference>
<dbReference type="PIRSF" id="PIRSF036492">
    <property type="entry name" value="ALDH"/>
    <property type="match status" value="1"/>
</dbReference>
<protein>
    <recommendedName>
        <fullName evidence="4">Aldehyde dehydrogenase</fullName>
    </recommendedName>
</protein>
<evidence type="ECO:0000256" key="4">
    <source>
        <dbReference type="PIRNR" id="PIRNR036492"/>
    </source>
</evidence>
<comment type="similarity">
    <text evidence="1 4 7">Belongs to the aldehyde dehydrogenase family.</text>
</comment>
<name>A0A443ZVL4_9PSED</name>
<dbReference type="OrthoDB" id="9812625at2"/>
<sequence>MNISEHNAATIAKMTQVLERMRKSQGADGLPSAQVRIERLDRLIEMVVKNSHALAEVISEDFGHRSKHQSLLGDIGVTVHAIKHNRDNLTSWMQPEHLADPFPGVKTTIEYQPLGVVGVISPWNFPIILSLSPVAAAFAAGNRAMLKPSELTPRTSDLLASLVQEYFDESEFAVFCGDSSVGAAFSALPFDHLMFTGSTAVAKHISRAAAEHLVPVTLELGGKSPVVISKTADLKVAAKRIMAIKAFNAGQICLAPDYILVEQSQVDELLTELVASTTEMYPSLLGNPDYTSMISHAAYARQASLVADALAKGATAFPINPALEIFDGERSKKYPPTLILDVDDSMKVMQEEIFGPLLPIHVIENFSAAVEVINNKERPLALYYFGNNEQEVVELTQRTTSGAIVVNDVMTHAFSEDIPVGGVGASGIGQYHGIYGFRRFSHLKPVVHQSEAGESNIALRAPFGELQDQIIDLLLVDDTPGSKV</sequence>